<dbReference type="InterPro" id="IPR037401">
    <property type="entry name" value="SnoaL-like"/>
</dbReference>
<reference evidence="2 3" key="1">
    <citation type="submission" date="2018-12" db="EMBL/GenBank/DDBJ databases">
        <title>Bacillus ochoae sp. nov., Paenibacillus whitsoniae sp. nov., Paenibacillus spiritus sp. nov. Isolated from the Mars Exploration Rover during spacecraft assembly.</title>
        <authorList>
            <person name="Seuylemezian A."/>
            <person name="Vaishampayan P."/>
        </authorList>
    </citation>
    <scope>NUCLEOTIDE SEQUENCE [LARGE SCALE GENOMIC DNA]</scope>
    <source>
        <strain evidence="2 3">MER 54</strain>
    </source>
</reference>
<dbReference type="Pfam" id="PF12680">
    <property type="entry name" value="SnoaL_2"/>
    <property type="match status" value="1"/>
</dbReference>
<protein>
    <submittedName>
        <fullName evidence="2">Nuclear transport factor 2 family protein</fullName>
    </submittedName>
</protein>
<keyword evidence="3" id="KW-1185">Reference proteome</keyword>
<organism evidence="2 3">
    <name type="scientific">Paenibacillus whitsoniae</name>
    <dbReference type="NCBI Taxonomy" id="2496558"/>
    <lineage>
        <taxon>Bacteria</taxon>
        <taxon>Bacillati</taxon>
        <taxon>Bacillota</taxon>
        <taxon>Bacilli</taxon>
        <taxon>Bacillales</taxon>
        <taxon>Paenibacillaceae</taxon>
        <taxon>Paenibacillus</taxon>
    </lineage>
</organism>
<dbReference type="RefSeq" id="WP_126140264.1">
    <property type="nucleotide sequence ID" value="NZ_RXHU01000015.1"/>
</dbReference>
<accession>A0A3S0CCJ2</accession>
<evidence type="ECO:0000313" key="2">
    <source>
        <dbReference type="EMBL" id="RTE10801.1"/>
    </source>
</evidence>
<name>A0A3S0CCJ2_9BACL</name>
<dbReference type="AlphaFoldDB" id="A0A3S0CCJ2"/>
<evidence type="ECO:0000313" key="3">
    <source>
        <dbReference type="Proteomes" id="UP000276128"/>
    </source>
</evidence>
<dbReference type="Gene3D" id="3.10.450.50">
    <property type="match status" value="1"/>
</dbReference>
<proteinExistence type="predicted"/>
<gene>
    <name evidence="2" type="ORF">EJQ19_05905</name>
</gene>
<comment type="caution">
    <text evidence="2">The sequence shown here is derived from an EMBL/GenBank/DDBJ whole genome shotgun (WGS) entry which is preliminary data.</text>
</comment>
<evidence type="ECO:0000259" key="1">
    <source>
        <dbReference type="Pfam" id="PF12680"/>
    </source>
</evidence>
<dbReference type="InterPro" id="IPR032710">
    <property type="entry name" value="NTF2-like_dom_sf"/>
</dbReference>
<sequence>MTEQTPLRGSRPREVVERFIQATAQNAWDELADLYAADVIIEIPFAPPGVPKLTEGGNKLRERFKSIAGLRRFDGAELLAMHETQDPEVVVVEWKAHGQVTATARHFTFSYIMVVRVRDGRIVSSRDYSNPIDGAMAFDRLSQLFEDLIGQGSTD</sequence>
<dbReference type="EMBL" id="RXHU01000015">
    <property type="protein sequence ID" value="RTE10801.1"/>
    <property type="molecule type" value="Genomic_DNA"/>
</dbReference>
<feature type="domain" description="SnoaL-like" evidence="1">
    <location>
        <begin position="16"/>
        <end position="124"/>
    </location>
</feature>
<dbReference type="SUPFAM" id="SSF54427">
    <property type="entry name" value="NTF2-like"/>
    <property type="match status" value="1"/>
</dbReference>
<dbReference type="Proteomes" id="UP000276128">
    <property type="component" value="Unassembled WGS sequence"/>
</dbReference>
<dbReference type="OrthoDB" id="2083380at2"/>